<dbReference type="AlphaFoldDB" id="A0A699KJI3"/>
<organism evidence="3">
    <name type="scientific">Tanacetum cinerariifolium</name>
    <name type="common">Dalmatian daisy</name>
    <name type="synonym">Chrysanthemum cinerariifolium</name>
    <dbReference type="NCBI Taxonomy" id="118510"/>
    <lineage>
        <taxon>Eukaryota</taxon>
        <taxon>Viridiplantae</taxon>
        <taxon>Streptophyta</taxon>
        <taxon>Embryophyta</taxon>
        <taxon>Tracheophyta</taxon>
        <taxon>Spermatophyta</taxon>
        <taxon>Magnoliopsida</taxon>
        <taxon>eudicotyledons</taxon>
        <taxon>Gunneridae</taxon>
        <taxon>Pentapetalae</taxon>
        <taxon>asterids</taxon>
        <taxon>campanulids</taxon>
        <taxon>Asterales</taxon>
        <taxon>Asteraceae</taxon>
        <taxon>Asteroideae</taxon>
        <taxon>Anthemideae</taxon>
        <taxon>Anthemidinae</taxon>
        <taxon>Tanacetum</taxon>
    </lineage>
</organism>
<sequence length="359" mass="41322">TAEHRLARKNELKARGTLLMALPDKHQLNFNTHKDAKTLMKVIEKRFGGNTETKKVQKTLLKQQYENFLGSSTKRLDQIYDRLQKLISQLEILRIDADDIKEMNLQWKGHFAKECRSPKDTRRNGATEPQRRNVLVETSTSNALLRDNALVILRQTLEKAKQEKDDFKFKLETFQTSFKNLSELLASQTNAKIGLGYNSQVFTRAMFDCDDYLSSRTDERNIYAPKPDLVFNNAPNNVKIDHLAFNVKLSPTKPDQDLSHTHRTSEPIIKDWVSDSDDESETKTPQNAPNFVQPTEQVKSPRLSVQHVETSIPTATSKTAIPKSIRNGRHKNRKACFVCKSLDHLIKDYDYHEKKMAQL</sequence>
<reference evidence="3" key="1">
    <citation type="journal article" date="2019" name="Sci. Rep.">
        <title>Draft genome of Tanacetum cinerariifolium, the natural source of mosquito coil.</title>
        <authorList>
            <person name="Yamashiro T."/>
            <person name="Shiraishi A."/>
            <person name="Satake H."/>
            <person name="Nakayama K."/>
        </authorList>
    </citation>
    <scope>NUCLEOTIDE SEQUENCE</scope>
</reference>
<gene>
    <name evidence="3" type="ORF">Tci_663765</name>
</gene>
<proteinExistence type="predicted"/>
<protein>
    <submittedName>
        <fullName evidence="3">Ribonuclease H-like domain-containing protein</fullName>
    </submittedName>
</protein>
<feature type="region of interest" description="Disordered" evidence="2">
    <location>
        <begin position="274"/>
        <end position="302"/>
    </location>
</feature>
<keyword evidence="1" id="KW-0175">Coiled coil</keyword>
<evidence type="ECO:0000256" key="2">
    <source>
        <dbReference type="SAM" id="MobiDB-lite"/>
    </source>
</evidence>
<feature type="compositionally biased region" description="Polar residues" evidence="2">
    <location>
        <begin position="283"/>
        <end position="298"/>
    </location>
</feature>
<evidence type="ECO:0000313" key="3">
    <source>
        <dbReference type="EMBL" id="GFA91793.1"/>
    </source>
</evidence>
<accession>A0A699KJI3</accession>
<feature type="non-terminal residue" evidence="3">
    <location>
        <position position="1"/>
    </location>
</feature>
<dbReference type="EMBL" id="BKCJ010513931">
    <property type="protein sequence ID" value="GFA91793.1"/>
    <property type="molecule type" value="Genomic_DNA"/>
</dbReference>
<feature type="coiled-coil region" evidence="1">
    <location>
        <begin position="76"/>
        <end position="103"/>
    </location>
</feature>
<dbReference type="Pfam" id="PF14223">
    <property type="entry name" value="Retrotran_gag_2"/>
    <property type="match status" value="1"/>
</dbReference>
<evidence type="ECO:0000256" key="1">
    <source>
        <dbReference type="SAM" id="Coils"/>
    </source>
</evidence>
<name>A0A699KJI3_TANCI</name>
<comment type="caution">
    <text evidence="3">The sequence shown here is derived from an EMBL/GenBank/DDBJ whole genome shotgun (WGS) entry which is preliminary data.</text>
</comment>